<dbReference type="SMART" id="SM00228">
    <property type="entry name" value="PDZ"/>
    <property type="match status" value="6"/>
</dbReference>
<keyword evidence="2" id="KW-0963">Cytoplasm</keyword>
<dbReference type="CDD" id="cd00136">
    <property type="entry name" value="PDZ_canonical"/>
    <property type="match status" value="2"/>
</dbReference>
<comment type="subcellular location">
    <subcellularLocation>
        <location evidence="1">Cytoplasm</location>
    </subcellularLocation>
</comment>
<evidence type="ECO:0000256" key="1">
    <source>
        <dbReference type="ARBA" id="ARBA00004496"/>
    </source>
</evidence>
<dbReference type="InterPro" id="IPR001478">
    <property type="entry name" value="PDZ"/>
</dbReference>
<accession>A0A8X6U417</accession>
<proteinExistence type="predicted"/>
<dbReference type="OrthoDB" id="6435262at2759"/>
<protein>
    <submittedName>
        <fullName evidence="5">Glutamate receptor-interacting protein 1</fullName>
    </submittedName>
</protein>
<gene>
    <name evidence="5" type="primary">Grip1</name>
    <name evidence="5" type="ORF">NPIL_230561</name>
</gene>
<dbReference type="PANTHER" id="PTHR46227:SF2">
    <property type="entry name" value="FI03335P"/>
    <property type="match status" value="1"/>
</dbReference>
<comment type="caution">
    <text evidence="5">The sequence shown here is derived from an EMBL/GenBank/DDBJ whole genome shotgun (WGS) entry which is preliminary data.</text>
</comment>
<feature type="domain" description="PDZ" evidence="4">
    <location>
        <begin position="113"/>
        <end position="193"/>
    </location>
</feature>
<reference evidence="5" key="1">
    <citation type="submission" date="2020-08" db="EMBL/GenBank/DDBJ databases">
        <title>Multicomponent nature underlies the extraordinary mechanical properties of spider dragline silk.</title>
        <authorList>
            <person name="Kono N."/>
            <person name="Nakamura H."/>
            <person name="Mori M."/>
            <person name="Yoshida Y."/>
            <person name="Ohtoshi R."/>
            <person name="Malay A.D."/>
            <person name="Moran D.A.P."/>
            <person name="Tomita M."/>
            <person name="Numata K."/>
            <person name="Arakawa K."/>
        </authorList>
    </citation>
    <scope>NUCLEOTIDE SEQUENCE</scope>
</reference>
<organism evidence="5 6">
    <name type="scientific">Nephila pilipes</name>
    <name type="common">Giant wood spider</name>
    <name type="synonym">Nephila maculata</name>
    <dbReference type="NCBI Taxonomy" id="299642"/>
    <lineage>
        <taxon>Eukaryota</taxon>
        <taxon>Metazoa</taxon>
        <taxon>Ecdysozoa</taxon>
        <taxon>Arthropoda</taxon>
        <taxon>Chelicerata</taxon>
        <taxon>Arachnida</taxon>
        <taxon>Araneae</taxon>
        <taxon>Araneomorphae</taxon>
        <taxon>Entelegynae</taxon>
        <taxon>Araneoidea</taxon>
        <taxon>Nephilidae</taxon>
        <taxon>Nephila</taxon>
    </lineage>
</organism>
<evidence type="ECO:0000259" key="4">
    <source>
        <dbReference type="PROSITE" id="PS50106"/>
    </source>
</evidence>
<feature type="domain" description="PDZ" evidence="4">
    <location>
        <begin position="13"/>
        <end position="96"/>
    </location>
</feature>
<dbReference type="SUPFAM" id="SSF50156">
    <property type="entry name" value="PDZ domain-like"/>
    <property type="match status" value="6"/>
</dbReference>
<sequence>MKLHYDNSKNVSHVELQKDGATSLGLIVKGGTKYGLRPIIKTVKRGSTAYRSHCVSNQDVIVSISGKDTKGMNTRDVKRILKETESLIELKLEYEIQEICFSKFGIYRPERMSLTLKKEFDSYGFVLRKNCLTHAQSSGYPVFSNIKKGGPADRKKILRAGDRLIQIDGQNIEWLSLLEVADILNKKDEATFLVEYNVAIVEDSCIKRGQSTCLEINCPDTDLGVVLDFSGSKISIENIRKGSLAERCGALHVGDEILAINETDASVLTSSKANILLHQFKKDPGKLIFLPNEDESKCNRQETFDWSKEPEASNINKPFPCSTSEDQMVPPSISSLISFDCQMSSDRSNSDKNEPLITEKNQNFYDFQMENICLLREVVQNVTKLQHFMKFLDNSRTYYQTRTSNVAEMKNNPEQNFVEIELGKLKYLKALCTKTKDSVRFTTMHLVKNANISCRHGGSKCYNGNLLNTSYSRSDLEFASDKHPVQELAENLIELHLRKMISESYLKMFTSKLCKIDLNCQECYEACMLAIFKAQEILLIISLDDRSADVLFMTNNLIRDISTMRIPCKECRKRKQSTCQAELETERNNVSSCPSHKKSDIYKRNWDPSKRPSCFQINSAPSKIINVPDEGSAENSIKFQEDKYVHLNTTEQSAFYIQKQIRSPEFNQGSITGSFVSSSYRVPNNSPDPSSILQPASPIENVHDHEESDSRENYNYNVQSKIHEGKELLKVPKQNCKSAEVISVSKEEFQHNIQKYSSIPSHLHKNCPSTSQELPCCANLPENIELKGNQTDNMNMTPNTNQPIFTMSDIANVQNNIERLSDKSNFYSFSYPKQANTSKIFKIQSSMVEVKLKNEGKGYGLVIGFPSPSEVNVPRVPRITAVSAQGAAFKIGTLLKGDRVWAVNGQNIVGLTVSQLDHLIGEVFEADQVSLTIEFDVVERDVKYGTFEICINKTPKIGLVFDEFGANCPLVVKGVVKGSAAHRSGLLFPGDEIINTNCIRQESYDVLGSAYEKTDTFVITVKRDFPQEKQNEEMLPNSNSRLFDEHSSFTPVKKTFSVTRTSIHSEHETNTTVLEQEFTLFRDSISEDFGFLVQQNITTGEVYISDIKPGGTADCSQVIKKNDRILEVNGVSLRNNKDVFVLSLFLQAEDFMKLKTLRELH</sequence>
<evidence type="ECO:0000313" key="5">
    <source>
        <dbReference type="EMBL" id="GFT76265.1"/>
    </source>
</evidence>
<dbReference type="GO" id="GO:0098887">
    <property type="term" value="P:neurotransmitter receptor transport, endosome to postsynaptic membrane"/>
    <property type="evidence" value="ECO:0007669"/>
    <property type="project" value="TreeGrafter"/>
</dbReference>
<feature type="domain" description="PDZ" evidence="4">
    <location>
        <begin position="223"/>
        <end position="277"/>
    </location>
</feature>
<dbReference type="Proteomes" id="UP000887013">
    <property type="component" value="Unassembled WGS sequence"/>
</dbReference>
<dbReference type="PROSITE" id="PS50106">
    <property type="entry name" value="PDZ"/>
    <property type="match status" value="5"/>
</dbReference>
<name>A0A8X6U417_NEPPI</name>
<keyword evidence="3" id="KW-0677">Repeat</keyword>
<dbReference type="InterPro" id="IPR041489">
    <property type="entry name" value="PDZ_6"/>
</dbReference>
<dbReference type="InterPro" id="IPR043545">
    <property type="entry name" value="GRIP1/2"/>
</dbReference>
<feature type="domain" description="PDZ" evidence="4">
    <location>
        <begin position="1077"/>
        <end position="1160"/>
    </location>
</feature>
<dbReference type="Pfam" id="PF17820">
    <property type="entry name" value="PDZ_6"/>
    <property type="match status" value="1"/>
</dbReference>
<dbReference type="EMBL" id="BMAW01117680">
    <property type="protein sequence ID" value="GFT76265.1"/>
    <property type="molecule type" value="Genomic_DNA"/>
</dbReference>
<dbReference type="PANTHER" id="PTHR46227">
    <property type="entry name" value="GLUTAMATE RECEPTOR-INTERACTING PROTEIN GRIP"/>
    <property type="match status" value="1"/>
</dbReference>
<dbReference type="GO" id="GO:0005737">
    <property type="term" value="C:cytoplasm"/>
    <property type="evidence" value="ECO:0007669"/>
    <property type="project" value="UniProtKB-SubCell"/>
</dbReference>
<feature type="domain" description="PDZ" evidence="4">
    <location>
        <begin position="849"/>
        <end position="920"/>
    </location>
</feature>
<keyword evidence="6" id="KW-1185">Reference proteome</keyword>
<dbReference type="Pfam" id="PF00595">
    <property type="entry name" value="PDZ"/>
    <property type="match status" value="3"/>
</dbReference>
<evidence type="ECO:0000256" key="3">
    <source>
        <dbReference type="ARBA" id="ARBA00022737"/>
    </source>
</evidence>
<dbReference type="Gene3D" id="2.30.42.10">
    <property type="match status" value="6"/>
</dbReference>
<evidence type="ECO:0000313" key="6">
    <source>
        <dbReference type="Proteomes" id="UP000887013"/>
    </source>
</evidence>
<dbReference type="InterPro" id="IPR036034">
    <property type="entry name" value="PDZ_sf"/>
</dbReference>
<evidence type="ECO:0000256" key="2">
    <source>
        <dbReference type="ARBA" id="ARBA00022490"/>
    </source>
</evidence>
<keyword evidence="5" id="KW-0675">Receptor</keyword>
<dbReference type="AlphaFoldDB" id="A0A8X6U417"/>